<comment type="caution">
    <text evidence="2">The sequence shown here is derived from an EMBL/GenBank/DDBJ whole genome shotgun (WGS) entry which is preliminary data.</text>
</comment>
<reference evidence="2 3" key="1">
    <citation type="submission" date="2018-03" db="EMBL/GenBank/DDBJ databases">
        <title>Draft genome of Nitrosomonas supralitoralis APG5.</title>
        <authorList>
            <person name="Urakawa H."/>
            <person name="Lopez J.V."/>
        </authorList>
    </citation>
    <scope>NUCLEOTIDE SEQUENCE [LARGE SCALE GENOMIC DNA]</scope>
    <source>
        <strain evidence="2 3">APG5</strain>
    </source>
</reference>
<dbReference type="InterPro" id="IPR029063">
    <property type="entry name" value="SAM-dependent_MTases_sf"/>
</dbReference>
<sequence length="274" mass="32237">MKPKIHDFIKIAKSLKLEAWLYFFIYRGFRLISKKYGVRISTNNYGYYPTELESDDMYQLQLYDEYVNLLHSENSEQVLEIGSGAGGGLMHMQSRLPKSNFTGLDRCKEALKTCKYFFGEQQNSIKLYNNIKDIYADGRKFNAVMSVETGIYKNPHIFEDVHNLLSDKGIFIYYDNVNFGKLDRIVKTIESRGFKIDVMRDITENVFKACEHDTPRRVEIVKKYLPKLLRPFNNEILRYMCVKDTSRYNNYRIGKKRAFLLKASKVSNHLNKVF</sequence>
<dbReference type="Proteomes" id="UP000241912">
    <property type="component" value="Unassembled WGS sequence"/>
</dbReference>
<dbReference type="EMBL" id="PXXU01000033">
    <property type="protein sequence ID" value="PSJ16884.1"/>
    <property type="molecule type" value="Genomic_DNA"/>
</dbReference>
<dbReference type="Pfam" id="PF13649">
    <property type="entry name" value="Methyltransf_25"/>
    <property type="match status" value="1"/>
</dbReference>
<evidence type="ECO:0000313" key="3">
    <source>
        <dbReference type="Proteomes" id="UP000241912"/>
    </source>
</evidence>
<evidence type="ECO:0000259" key="1">
    <source>
        <dbReference type="Pfam" id="PF13649"/>
    </source>
</evidence>
<evidence type="ECO:0000313" key="2">
    <source>
        <dbReference type="EMBL" id="PSJ16884.1"/>
    </source>
</evidence>
<keyword evidence="3" id="KW-1185">Reference proteome</keyword>
<dbReference type="SUPFAM" id="SSF53335">
    <property type="entry name" value="S-adenosyl-L-methionine-dependent methyltransferases"/>
    <property type="match status" value="1"/>
</dbReference>
<dbReference type="AlphaFoldDB" id="A0A2P7NTT6"/>
<gene>
    <name evidence="2" type="ORF">C7H79_11005</name>
</gene>
<feature type="domain" description="Methyltransferase" evidence="1">
    <location>
        <begin position="78"/>
        <end position="169"/>
    </location>
</feature>
<organism evidence="2 3">
    <name type="scientific">Nitrosomonas supralitoralis</name>
    <dbReference type="NCBI Taxonomy" id="2116706"/>
    <lineage>
        <taxon>Bacteria</taxon>
        <taxon>Pseudomonadati</taxon>
        <taxon>Pseudomonadota</taxon>
        <taxon>Betaproteobacteria</taxon>
        <taxon>Nitrosomonadales</taxon>
        <taxon>Nitrosomonadaceae</taxon>
        <taxon>Nitrosomonas</taxon>
    </lineage>
</organism>
<proteinExistence type="predicted"/>
<dbReference type="CDD" id="cd02440">
    <property type="entry name" value="AdoMet_MTases"/>
    <property type="match status" value="1"/>
</dbReference>
<dbReference type="OrthoDB" id="9782855at2"/>
<dbReference type="RefSeq" id="WP_106707320.1">
    <property type="nucleotide sequence ID" value="NZ_PXXU01000033.1"/>
</dbReference>
<name>A0A2P7NTT6_9PROT</name>
<dbReference type="InterPro" id="IPR041698">
    <property type="entry name" value="Methyltransf_25"/>
</dbReference>
<accession>A0A2P7NTT6</accession>
<protein>
    <recommendedName>
        <fullName evidence="1">Methyltransferase domain-containing protein</fullName>
    </recommendedName>
</protein>
<dbReference type="Gene3D" id="3.40.50.150">
    <property type="entry name" value="Vaccinia Virus protein VP39"/>
    <property type="match status" value="1"/>
</dbReference>